<keyword evidence="1" id="KW-0812">Transmembrane</keyword>
<gene>
    <name evidence="2" type="ORF">LCGC14_2133280</name>
</gene>
<name>A0A0F9E0T1_9ZZZZ</name>
<sequence length="232" mass="27770">MKRKLVYIPIIITGLIITFSLIINNSIISTRIYYKIIYKANVQNFENIIEKSELFEYEEYSKYRDSSGEIQNVGDVDYLYHIDREFLEFLKHQIDGDKKVFHFYPFYSRIFIYSMEVTNESLIYLTYSNNSIIKAEYANHTEIFTARSRHYTNNSLYWVGNWYLNFTNIPFAPNSSSVAILNDIFFVKMNLEYHYKYGFGGDKYLRIEQFLCFNSNFQTMFVYFPLTYLAVA</sequence>
<dbReference type="EMBL" id="LAZR01026805">
    <property type="protein sequence ID" value="KKL67609.1"/>
    <property type="molecule type" value="Genomic_DNA"/>
</dbReference>
<protein>
    <submittedName>
        <fullName evidence="2">Uncharacterized protein</fullName>
    </submittedName>
</protein>
<evidence type="ECO:0000313" key="2">
    <source>
        <dbReference type="EMBL" id="KKL67609.1"/>
    </source>
</evidence>
<accession>A0A0F9E0T1</accession>
<dbReference type="AlphaFoldDB" id="A0A0F9E0T1"/>
<keyword evidence="1" id="KW-1133">Transmembrane helix</keyword>
<comment type="caution">
    <text evidence="2">The sequence shown here is derived from an EMBL/GenBank/DDBJ whole genome shotgun (WGS) entry which is preliminary data.</text>
</comment>
<feature type="transmembrane region" description="Helical" evidence="1">
    <location>
        <begin position="6"/>
        <end position="28"/>
    </location>
</feature>
<proteinExistence type="predicted"/>
<keyword evidence="1" id="KW-0472">Membrane</keyword>
<reference evidence="2" key="1">
    <citation type="journal article" date="2015" name="Nature">
        <title>Complex archaea that bridge the gap between prokaryotes and eukaryotes.</title>
        <authorList>
            <person name="Spang A."/>
            <person name="Saw J.H."/>
            <person name="Jorgensen S.L."/>
            <person name="Zaremba-Niedzwiedzka K."/>
            <person name="Martijn J."/>
            <person name="Lind A.E."/>
            <person name="van Eijk R."/>
            <person name="Schleper C."/>
            <person name="Guy L."/>
            <person name="Ettema T.J."/>
        </authorList>
    </citation>
    <scope>NUCLEOTIDE SEQUENCE</scope>
</reference>
<evidence type="ECO:0000256" key="1">
    <source>
        <dbReference type="SAM" id="Phobius"/>
    </source>
</evidence>
<organism evidence="2">
    <name type="scientific">marine sediment metagenome</name>
    <dbReference type="NCBI Taxonomy" id="412755"/>
    <lineage>
        <taxon>unclassified sequences</taxon>
        <taxon>metagenomes</taxon>
        <taxon>ecological metagenomes</taxon>
    </lineage>
</organism>